<dbReference type="PANTHER" id="PTHR12039">
    <property type="entry name" value="NICOTINAMIDE MONONUCLEOTIDE ADENYLYLTRANSFERASE"/>
    <property type="match status" value="1"/>
</dbReference>
<protein>
    <submittedName>
        <fullName evidence="2">38148_t:CDS:1</fullName>
    </submittedName>
</protein>
<dbReference type="InterPro" id="IPR004821">
    <property type="entry name" value="Cyt_trans-like"/>
</dbReference>
<proteinExistence type="predicted"/>
<dbReference type="SUPFAM" id="SSF52374">
    <property type="entry name" value="Nucleotidylyl transferase"/>
    <property type="match status" value="1"/>
</dbReference>
<keyword evidence="3" id="KW-1185">Reference proteome</keyword>
<dbReference type="Pfam" id="PF01467">
    <property type="entry name" value="CTP_transf_like"/>
    <property type="match status" value="1"/>
</dbReference>
<reference evidence="2 3" key="1">
    <citation type="submission" date="2021-06" db="EMBL/GenBank/DDBJ databases">
        <authorList>
            <person name="Kallberg Y."/>
            <person name="Tangrot J."/>
            <person name="Rosling A."/>
        </authorList>
    </citation>
    <scope>NUCLEOTIDE SEQUENCE [LARGE SCALE GENOMIC DNA]</scope>
    <source>
        <strain evidence="2 3">120-4 pot B 10/14</strain>
    </source>
</reference>
<feature type="domain" description="Cytidyltransferase-like" evidence="1">
    <location>
        <begin position="28"/>
        <end position="148"/>
    </location>
</feature>
<comment type="caution">
    <text evidence="2">The sequence shown here is derived from an EMBL/GenBank/DDBJ whole genome shotgun (WGS) entry which is preliminary data.</text>
</comment>
<accession>A0ABM8VXC8</accession>
<evidence type="ECO:0000259" key="1">
    <source>
        <dbReference type="Pfam" id="PF01467"/>
    </source>
</evidence>
<evidence type="ECO:0000313" key="2">
    <source>
        <dbReference type="EMBL" id="CAG8469995.1"/>
    </source>
</evidence>
<gene>
    <name evidence="2" type="ORF">GMARGA_LOCUS728</name>
</gene>
<dbReference type="Gene3D" id="3.40.50.620">
    <property type="entry name" value="HUPs"/>
    <property type="match status" value="1"/>
</dbReference>
<dbReference type="InterPro" id="IPR014729">
    <property type="entry name" value="Rossmann-like_a/b/a_fold"/>
</dbReference>
<dbReference type="Proteomes" id="UP000789901">
    <property type="component" value="Unassembled WGS sequence"/>
</dbReference>
<evidence type="ECO:0000313" key="3">
    <source>
        <dbReference type="Proteomes" id="UP000789901"/>
    </source>
</evidence>
<organism evidence="2 3">
    <name type="scientific">Gigaspora margarita</name>
    <dbReference type="NCBI Taxonomy" id="4874"/>
    <lineage>
        <taxon>Eukaryota</taxon>
        <taxon>Fungi</taxon>
        <taxon>Fungi incertae sedis</taxon>
        <taxon>Mucoromycota</taxon>
        <taxon>Glomeromycotina</taxon>
        <taxon>Glomeromycetes</taxon>
        <taxon>Diversisporales</taxon>
        <taxon>Gigasporaceae</taxon>
        <taxon>Gigaspora</taxon>
    </lineage>
</organism>
<dbReference type="EMBL" id="CAJVQB010000138">
    <property type="protein sequence ID" value="CAG8469995.1"/>
    <property type="molecule type" value="Genomic_DNA"/>
</dbReference>
<name>A0ABM8VXC8_GIGMA</name>
<sequence length="257" mass="30698">MNFEDNIPINKLIVNLQNDSQNPQVILLTCGNYYPIHEFHIEIFEIAKKYLEEKNNYKIVLGYISPSSERKVNKKYPDKTISFNDRIEMIQKMTNKSSWIDITTWESLSPETKIDIPDYHQIIKNLSDFLDINDQVKQALNGRKLKIIYLFGLDEALKEERNGLNDLDGYEIAIIERYINSESKKENCEKYCKDKLKEMYKDIWEILKHQIIFINCDDNFEKSSRKVRELLKNNDEKWEDLCHPEVVKYIKENKIKF</sequence>
<dbReference type="InterPro" id="IPR051182">
    <property type="entry name" value="Euk_NMN_adenylyltrnsfrase"/>
</dbReference>
<dbReference type="PANTHER" id="PTHR12039:SF0">
    <property type="entry name" value="NICOTINAMIDE-NUCLEOTIDE ADENYLYLTRANSFERASE"/>
    <property type="match status" value="1"/>
</dbReference>